<sequence length="775" mass="85460">MKLWSSRGRFVMESKLWTASGLGPFPSGFLAKLTGSGASIRVYNALYYRVDDTHNATNQAAMPLDRDYETASALFLGPTGESMEFFRRCLADILGSHQTIRLERRNPADPVHHPLALQSSGLLEVRGRISARLHELLTMLQEGSSPIVSPRYLAHVCCEPTLPSILGYFAVMLLNQNNCIRSTGPVTADLETIVGQQLCRMLGFTVDPDSKHGLAAWGHLVGGGTIANLEALLYVVFYFIHVTSLLSGLLDRAIRNLKFYPFAVLGALRNDGPLASVGRAFRIRTPSGEYRLLREMAPWDLFNLDITDVLDIPTRLRNEFGVSKEVLDSEVDPHTCQSLGMFQLAKCWNMDRLPKLLIASSRHYSWPKSAAFAGIGSENIINVDVDNDVKMSIPRLRTILEECLESKQPIYAIVATVGTSQEGAVDPVHDIIELRKEFAAKGLSFAIHVDAAWGGYFATMMSQEYAAANAGSTIRLRKETERNFASLKDVDSITVDPHKSGYVLYPAGGLCYRDGRMRYLVTWSAPYIEEGISNHVGWFGVEGSKPGAAAAAVWLSHEVVGLNVHGYGALHRRALFGGRLLYCHLATMSNDQSPFIVVPFNRLPSERSDDPCETRIRTEQQFIRHRILGVSEAQLEADSDAMVLLNSVGSELNLNAFVCNFRLADGSANTDVRLSNNFNERIAARLSVENPAGSPFIMSSTTFTQREYGSCLTTFKRRIALTEGDENLVALKCAVMSPFSSQPAFMDNITGDLRKVLIEEAAFVINASVSIASRL</sequence>
<organism evidence="1 2">
    <name type="scientific">Pleurotus cornucopiae</name>
    <name type="common">Cornucopia mushroom</name>
    <dbReference type="NCBI Taxonomy" id="5321"/>
    <lineage>
        <taxon>Eukaryota</taxon>
        <taxon>Fungi</taxon>
        <taxon>Dikarya</taxon>
        <taxon>Basidiomycota</taxon>
        <taxon>Agaricomycotina</taxon>
        <taxon>Agaricomycetes</taxon>
        <taxon>Agaricomycetidae</taxon>
        <taxon>Agaricales</taxon>
        <taxon>Pleurotineae</taxon>
        <taxon>Pleurotaceae</taxon>
        <taxon>Pleurotus</taxon>
    </lineage>
</organism>
<name>A0ACB7IXY9_PLECO</name>
<dbReference type="Proteomes" id="UP000824881">
    <property type="component" value="Unassembled WGS sequence"/>
</dbReference>
<reference evidence="1 2" key="1">
    <citation type="journal article" date="2021" name="Appl. Environ. Microbiol.">
        <title>Genetic linkage and physical mapping for an oyster mushroom Pleurotus cornucopiae and QTL analysis for the trait cap color.</title>
        <authorList>
            <person name="Zhang Y."/>
            <person name="Gao W."/>
            <person name="Sonnenberg A."/>
            <person name="Chen Q."/>
            <person name="Zhang J."/>
            <person name="Huang C."/>
        </authorList>
    </citation>
    <scope>NUCLEOTIDE SEQUENCE [LARGE SCALE GENOMIC DNA]</scope>
    <source>
        <strain evidence="1">CCMSSC00406</strain>
    </source>
</reference>
<evidence type="ECO:0000313" key="2">
    <source>
        <dbReference type="Proteomes" id="UP000824881"/>
    </source>
</evidence>
<dbReference type="EMBL" id="WQMT02000005">
    <property type="protein sequence ID" value="KAG9222148.1"/>
    <property type="molecule type" value="Genomic_DNA"/>
</dbReference>
<accession>A0ACB7IXY9</accession>
<gene>
    <name evidence="1" type="ORF">CCMSSC00406_0009039</name>
</gene>
<evidence type="ECO:0000313" key="1">
    <source>
        <dbReference type="EMBL" id="KAG9222148.1"/>
    </source>
</evidence>
<keyword evidence="2" id="KW-1185">Reference proteome</keyword>
<proteinExistence type="predicted"/>
<protein>
    <submittedName>
        <fullName evidence="1">Uncharacterized protein</fullName>
    </submittedName>
</protein>
<comment type="caution">
    <text evidence="1">The sequence shown here is derived from an EMBL/GenBank/DDBJ whole genome shotgun (WGS) entry which is preliminary data.</text>
</comment>